<dbReference type="EMBL" id="JARJLM010000345">
    <property type="protein sequence ID" value="MDF3835262.1"/>
    <property type="molecule type" value="Genomic_DNA"/>
</dbReference>
<evidence type="ECO:0000313" key="3">
    <source>
        <dbReference type="EMBL" id="MDF3835262.1"/>
    </source>
</evidence>
<dbReference type="Proteomes" id="UP001216674">
    <property type="component" value="Unassembled WGS sequence"/>
</dbReference>
<dbReference type="Gene3D" id="3.30.70.1070">
    <property type="entry name" value="Sporulation related repeat"/>
    <property type="match status" value="1"/>
</dbReference>
<dbReference type="Pfam" id="PF05036">
    <property type="entry name" value="SPOR"/>
    <property type="match status" value="1"/>
</dbReference>
<evidence type="ECO:0000259" key="2">
    <source>
        <dbReference type="PROSITE" id="PS51724"/>
    </source>
</evidence>
<feature type="compositionally biased region" description="Basic and acidic residues" evidence="1">
    <location>
        <begin position="35"/>
        <end position="53"/>
    </location>
</feature>
<feature type="region of interest" description="Disordered" evidence="1">
    <location>
        <begin position="34"/>
        <end position="69"/>
    </location>
</feature>
<keyword evidence="4" id="KW-1185">Reference proteome</keyword>
<name>A0ABT6ARP0_9BURK</name>
<organism evidence="3 4">
    <name type="scientific">Cupriavidus basilensis</name>
    <dbReference type="NCBI Taxonomy" id="68895"/>
    <lineage>
        <taxon>Bacteria</taxon>
        <taxon>Pseudomonadati</taxon>
        <taxon>Pseudomonadota</taxon>
        <taxon>Betaproteobacteria</taxon>
        <taxon>Burkholderiales</taxon>
        <taxon>Burkholderiaceae</taxon>
        <taxon>Cupriavidus</taxon>
    </lineage>
</organism>
<accession>A0ABT6ARP0</accession>
<comment type="caution">
    <text evidence="3">The sequence shown here is derived from an EMBL/GenBank/DDBJ whole genome shotgun (WGS) entry which is preliminary data.</text>
</comment>
<gene>
    <name evidence="3" type="ORF">P3W85_20180</name>
</gene>
<dbReference type="InterPro" id="IPR036680">
    <property type="entry name" value="SPOR-like_sf"/>
</dbReference>
<dbReference type="InterPro" id="IPR007730">
    <property type="entry name" value="SPOR-like_dom"/>
</dbReference>
<proteinExistence type="predicted"/>
<evidence type="ECO:0000313" key="4">
    <source>
        <dbReference type="Proteomes" id="UP001216674"/>
    </source>
</evidence>
<feature type="domain" description="SPOR" evidence="2">
    <location>
        <begin position="135"/>
        <end position="213"/>
    </location>
</feature>
<sequence length="251" mass="27849">MLQRSLFILLVLLNALLLAAVLGAFGPQPLAGWMESEREPERATQQARPERFRQMKQQEGARPASPSGAARIQRVAAAPADEAAAAAQGASATQAAASAMACVEIGGFSGELVRRVADELAGAPAGAWRVEQFERREQARWWVHLPPQPSRENLQRKLGELRRRNITDVSVVSAGTPETYTVSLGLFEEREHAEHFLDNLREHGVRTAVLSDTPHALTRQWLRVRNADQALRTRLDEMRRRYGVQDMLSCA</sequence>
<reference evidence="3 4" key="1">
    <citation type="submission" date="2023-03" db="EMBL/GenBank/DDBJ databases">
        <title>Draft assemblies of triclosan tolerant bacteria isolated from returned activated sludge.</title>
        <authorList>
            <person name="Van Hamelsveld S."/>
        </authorList>
    </citation>
    <scope>NUCLEOTIDE SEQUENCE [LARGE SCALE GENOMIC DNA]</scope>
    <source>
        <strain evidence="3 4">GW210010_S58</strain>
    </source>
</reference>
<evidence type="ECO:0000256" key="1">
    <source>
        <dbReference type="SAM" id="MobiDB-lite"/>
    </source>
</evidence>
<dbReference type="RefSeq" id="WP_276266110.1">
    <property type="nucleotide sequence ID" value="NZ_JARJLM010000345.1"/>
</dbReference>
<protein>
    <submittedName>
        <fullName evidence="3">SPOR domain-containing protein</fullName>
    </submittedName>
</protein>
<dbReference type="PROSITE" id="PS51724">
    <property type="entry name" value="SPOR"/>
    <property type="match status" value="1"/>
</dbReference>